<organism evidence="1 2">
    <name type="scientific">Dreissena polymorpha</name>
    <name type="common">Zebra mussel</name>
    <name type="synonym">Mytilus polymorpha</name>
    <dbReference type="NCBI Taxonomy" id="45954"/>
    <lineage>
        <taxon>Eukaryota</taxon>
        <taxon>Metazoa</taxon>
        <taxon>Spiralia</taxon>
        <taxon>Lophotrochozoa</taxon>
        <taxon>Mollusca</taxon>
        <taxon>Bivalvia</taxon>
        <taxon>Autobranchia</taxon>
        <taxon>Heteroconchia</taxon>
        <taxon>Euheterodonta</taxon>
        <taxon>Imparidentia</taxon>
        <taxon>Neoheterodontei</taxon>
        <taxon>Myida</taxon>
        <taxon>Dreissenoidea</taxon>
        <taxon>Dreissenidae</taxon>
        <taxon>Dreissena</taxon>
    </lineage>
</organism>
<dbReference type="EMBL" id="JAIWYP010000010">
    <property type="protein sequence ID" value="KAH3746627.1"/>
    <property type="molecule type" value="Genomic_DNA"/>
</dbReference>
<reference evidence="1" key="2">
    <citation type="submission" date="2020-11" db="EMBL/GenBank/DDBJ databases">
        <authorList>
            <person name="McCartney M.A."/>
            <person name="Auch B."/>
            <person name="Kono T."/>
            <person name="Mallez S."/>
            <person name="Becker A."/>
            <person name="Gohl D.M."/>
            <person name="Silverstein K.A.T."/>
            <person name="Koren S."/>
            <person name="Bechman K.B."/>
            <person name="Herman A."/>
            <person name="Abrahante J.E."/>
            <person name="Garbe J."/>
        </authorList>
    </citation>
    <scope>NUCLEOTIDE SEQUENCE</scope>
    <source>
        <strain evidence="1">Duluth1</strain>
        <tissue evidence="1">Whole animal</tissue>
    </source>
</reference>
<evidence type="ECO:0000313" key="2">
    <source>
        <dbReference type="Proteomes" id="UP000828390"/>
    </source>
</evidence>
<evidence type="ECO:0000313" key="1">
    <source>
        <dbReference type="EMBL" id="KAH3746627.1"/>
    </source>
</evidence>
<name>A0A9D4DBK3_DREPO</name>
<proteinExistence type="predicted"/>
<dbReference type="AlphaFoldDB" id="A0A9D4DBK3"/>
<accession>A0A9D4DBK3</accession>
<gene>
    <name evidence="1" type="ORF">DPMN_181036</name>
</gene>
<reference evidence="1" key="1">
    <citation type="journal article" date="2019" name="bioRxiv">
        <title>The Genome of the Zebra Mussel, Dreissena polymorpha: A Resource for Invasive Species Research.</title>
        <authorList>
            <person name="McCartney M.A."/>
            <person name="Auch B."/>
            <person name="Kono T."/>
            <person name="Mallez S."/>
            <person name="Zhang Y."/>
            <person name="Obille A."/>
            <person name="Becker A."/>
            <person name="Abrahante J.E."/>
            <person name="Garbe J."/>
            <person name="Badalamenti J.P."/>
            <person name="Herman A."/>
            <person name="Mangelson H."/>
            <person name="Liachko I."/>
            <person name="Sullivan S."/>
            <person name="Sone E.D."/>
            <person name="Koren S."/>
            <person name="Silverstein K.A.T."/>
            <person name="Beckman K.B."/>
            <person name="Gohl D.M."/>
        </authorList>
    </citation>
    <scope>NUCLEOTIDE SEQUENCE</scope>
    <source>
        <strain evidence="1">Duluth1</strain>
        <tissue evidence="1">Whole animal</tissue>
    </source>
</reference>
<sequence>MSQLSTDNTTLTLGPRPFVAPFVSTPPRHGWLSPDLRSPGGVQRILLTAAQITLARPSVLWRCPTLARTTLVWRVPVGPCRRYRLLSDMAAVCPTVVGGGLFLTHPGNLPLGDACFSASTRKLGFQFL</sequence>
<keyword evidence="2" id="KW-1185">Reference proteome</keyword>
<comment type="caution">
    <text evidence="1">The sequence shown here is derived from an EMBL/GenBank/DDBJ whole genome shotgun (WGS) entry which is preliminary data.</text>
</comment>
<dbReference type="Proteomes" id="UP000828390">
    <property type="component" value="Unassembled WGS sequence"/>
</dbReference>
<protein>
    <submittedName>
        <fullName evidence="1">Uncharacterized protein</fullName>
    </submittedName>
</protein>